<dbReference type="EMBL" id="FNSL01000001">
    <property type="protein sequence ID" value="SEB89947.1"/>
    <property type="molecule type" value="Genomic_DNA"/>
</dbReference>
<dbReference type="Pfam" id="PF10983">
    <property type="entry name" value="DUF2793"/>
    <property type="match status" value="1"/>
</dbReference>
<name>A0A1H4N4A8_9HYPH</name>
<dbReference type="RefSeq" id="WP_090329685.1">
    <property type="nucleotide sequence ID" value="NZ_FNSL01000001.1"/>
</dbReference>
<keyword evidence="2" id="KW-1185">Reference proteome</keyword>
<protein>
    <recommendedName>
        <fullName evidence="3">C1q domain-containing protein</fullName>
    </recommendedName>
</protein>
<dbReference type="Gene3D" id="2.60.120.40">
    <property type="match status" value="1"/>
</dbReference>
<sequence length="366" mass="38853">MEQTAKLKLPYIMPSQAQKHVTHNEAIRLLDALVHLAVRDRDLAAPPVTSDDGDSYIVGPAASGEWTGWEGAIAYFVDGAWEKLAPVAGWRAWIVDEACLAVFDGAIWQPIDGVPESGAEIQNAALFGLGTSADAANPFSVKLDRALWTARYVAEGGTGSLLCTMNKEAPAGDVGLLLQSGFVTRATMGLFGSDDWRLAVSADGSAFNDAIRADENSGRITLPSNPKFLGFINYDQYVAADTWQTVAINNTLANDQIAFDTGTNRFTAPADGLYRFGAAIGWKQNGANVPTLIKAKLVLNGAGDLCAPLVKGDVASLAVDGSETALHLHVMANLTAGDTVELAQFFGGLDGYVPATVTRFWGEWMA</sequence>
<accession>A0A1H4N4A8</accession>
<dbReference type="InterPro" id="IPR008983">
    <property type="entry name" value="Tumour_necrosis_fac-like_dom"/>
</dbReference>
<gene>
    <name evidence="1" type="ORF">SAMN05216452_3602</name>
</gene>
<dbReference type="InterPro" id="IPR021251">
    <property type="entry name" value="DUF2793"/>
</dbReference>
<evidence type="ECO:0008006" key="3">
    <source>
        <dbReference type="Google" id="ProtNLM"/>
    </source>
</evidence>
<dbReference type="Proteomes" id="UP000199064">
    <property type="component" value="Unassembled WGS sequence"/>
</dbReference>
<dbReference type="SUPFAM" id="SSF49842">
    <property type="entry name" value="TNF-like"/>
    <property type="match status" value="1"/>
</dbReference>
<evidence type="ECO:0000313" key="2">
    <source>
        <dbReference type="Proteomes" id="UP000199064"/>
    </source>
</evidence>
<dbReference type="AlphaFoldDB" id="A0A1H4N4A8"/>
<evidence type="ECO:0000313" key="1">
    <source>
        <dbReference type="EMBL" id="SEB89947.1"/>
    </source>
</evidence>
<reference evidence="2" key="1">
    <citation type="submission" date="2016-10" db="EMBL/GenBank/DDBJ databases">
        <authorList>
            <person name="Varghese N."/>
            <person name="Submissions S."/>
        </authorList>
    </citation>
    <scope>NUCLEOTIDE SEQUENCE [LARGE SCALE GENOMIC DNA]</scope>
    <source>
        <strain evidence="2">ES.061</strain>
    </source>
</reference>
<proteinExistence type="predicted"/>
<organism evidence="1 2">
    <name type="scientific">Nitratireductor aquibiodomus</name>
    <dbReference type="NCBI Taxonomy" id="204799"/>
    <lineage>
        <taxon>Bacteria</taxon>
        <taxon>Pseudomonadati</taxon>
        <taxon>Pseudomonadota</taxon>
        <taxon>Alphaproteobacteria</taxon>
        <taxon>Hyphomicrobiales</taxon>
        <taxon>Phyllobacteriaceae</taxon>
        <taxon>Nitratireductor</taxon>
    </lineage>
</organism>